<dbReference type="InterPro" id="IPR011447">
    <property type="entry name" value="DUF1552"/>
</dbReference>
<protein>
    <recommendedName>
        <fullName evidence="3">DUF1552 domain-containing protein</fullName>
    </recommendedName>
</protein>
<reference evidence="1 2" key="1">
    <citation type="submission" date="2019-02" db="EMBL/GenBank/DDBJ databases">
        <title>Deep-cultivation of Planctomycetes and their phenomic and genomic characterization uncovers novel biology.</title>
        <authorList>
            <person name="Wiegand S."/>
            <person name="Jogler M."/>
            <person name="Boedeker C."/>
            <person name="Pinto D."/>
            <person name="Vollmers J."/>
            <person name="Rivas-Marin E."/>
            <person name="Kohn T."/>
            <person name="Peeters S.H."/>
            <person name="Heuer A."/>
            <person name="Rast P."/>
            <person name="Oberbeckmann S."/>
            <person name="Bunk B."/>
            <person name="Jeske O."/>
            <person name="Meyerdierks A."/>
            <person name="Storesund J.E."/>
            <person name="Kallscheuer N."/>
            <person name="Luecker S."/>
            <person name="Lage O.M."/>
            <person name="Pohl T."/>
            <person name="Merkel B.J."/>
            <person name="Hornburger P."/>
            <person name="Mueller R.-W."/>
            <person name="Bruemmer F."/>
            <person name="Labrenz M."/>
            <person name="Spormann A.M."/>
            <person name="Op den Camp H."/>
            <person name="Overmann J."/>
            <person name="Amann R."/>
            <person name="Jetten M.S.M."/>
            <person name="Mascher T."/>
            <person name="Medema M.H."/>
            <person name="Devos D.P."/>
            <person name="Kaster A.-K."/>
            <person name="Ovreas L."/>
            <person name="Rohde M."/>
            <person name="Galperin M.Y."/>
            <person name="Jogler C."/>
        </authorList>
    </citation>
    <scope>NUCLEOTIDE SEQUENCE [LARGE SCALE GENOMIC DNA]</scope>
    <source>
        <strain evidence="1 2">SV_7m_r</strain>
    </source>
</reference>
<accession>A0A517T2Q1</accession>
<dbReference type="OrthoDB" id="230029at2"/>
<dbReference type="PROSITE" id="PS51318">
    <property type="entry name" value="TAT"/>
    <property type="match status" value="1"/>
</dbReference>
<keyword evidence="2" id="KW-1185">Reference proteome</keyword>
<dbReference type="AlphaFoldDB" id="A0A517T2Q1"/>
<proteinExistence type="predicted"/>
<evidence type="ECO:0008006" key="3">
    <source>
        <dbReference type="Google" id="ProtNLM"/>
    </source>
</evidence>
<dbReference type="InterPro" id="IPR006311">
    <property type="entry name" value="TAT_signal"/>
</dbReference>
<dbReference type="Proteomes" id="UP000315003">
    <property type="component" value="Chromosome"/>
</dbReference>
<dbReference type="SUPFAM" id="SSF53649">
    <property type="entry name" value="Alkaline phosphatase-like"/>
    <property type="match status" value="1"/>
</dbReference>
<evidence type="ECO:0000313" key="2">
    <source>
        <dbReference type="Proteomes" id="UP000315003"/>
    </source>
</evidence>
<dbReference type="InterPro" id="IPR017850">
    <property type="entry name" value="Alkaline_phosphatase_core_sf"/>
</dbReference>
<dbReference type="EMBL" id="CP036272">
    <property type="protein sequence ID" value="QDT62660.1"/>
    <property type="molecule type" value="Genomic_DNA"/>
</dbReference>
<organism evidence="1 2">
    <name type="scientific">Stieleria bergensis</name>
    <dbReference type="NCBI Taxonomy" id="2528025"/>
    <lineage>
        <taxon>Bacteria</taxon>
        <taxon>Pseudomonadati</taxon>
        <taxon>Planctomycetota</taxon>
        <taxon>Planctomycetia</taxon>
        <taxon>Pirellulales</taxon>
        <taxon>Pirellulaceae</taxon>
        <taxon>Stieleria</taxon>
    </lineage>
</organism>
<name>A0A517T2Q1_9BACT</name>
<gene>
    <name evidence="1" type="ORF">SV7mr_52100</name>
</gene>
<sequence>MKNSNRRNLLKGLSLGAGAVALSPFVRRLDAAENQEPPKRFVFVVKSSGLQGEYLNPEGLEHRGDKLVDSTLAERSLPESLKPLAPFQDQLTIIQGLSGKMTRLGHSAHYGALGGYKASPHTPPLAATIDGYLSETFPSVFNHVGFKMGEGSQGVTFPAISAKGKGQQLPFQQNPVAAFENLFGSILEGGDLKKKYTRTGNVLDAMSSDIRKLQQNLPSTEQEKLGHYLSGFEALRDRRVKLVSMQKTLKEHAPELDDKYTSRFKTQHLEAHFDMAASALVTGLTNVITIHADGLDSVYSGIGIGNNVHAIGHGAGYATLSAQDCRNAIRQFHVELISGLAAKLKAIPEGDGTMLDNTLIVYTSDNAAQHHSVGNDWPMVVVGNLAGRLKSQGRFLAYPQYGRAGHKHTICNWFTTLCHLAGVPQDLFGQPDLALGKPENQSGPLAELLS</sequence>
<evidence type="ECO:0000313" key="1">
    <source>
        <dbReference type="EMBL" id="QDT62660.1"/>
    </source>
</evidence>
<dbReference type="Pfam" id="PF07586">
    <property type="entry name" value="HXXSHH"/>
    <property type="match status" value="1"/>
</dbReference>
<dbReference type="RefSeq" id="WP_145277563.1">
    <property type="nucleotide sequence ID" value="NZ_CP036272.1"/>
</dbReference>